<dbReference type="Pfam" id="PF00496">
    <property type="entry name" value="SBP_bac_5"/>
    <property type="match status" value="1"/>
</dbReference>
<dbReference type="RefSeq" id="WP_215915098.1">
    <property type="nucleotide sequence ID" value="NZ_JAHKNI010000001.1"/>
</dbReference>
<dbReference type="PANTHER" id="PTHR30290">
    <property type="entry name" value="PERIPLASMIC BINDING COMPONENT OF ABC TRANSPORTER"/>
    <property type="match status" value="1"/>
</dbReference>
<evidence type="ECO:0000256" key="1">
    <source>
        <dbReference type="SAM" id="MobiDB-lite"/>
    </source>
</evidence>
<keyword evidence="5" id="KW-1185">Reference proteome</keyword>
<dbReference type="Gene3D" id="3.40.190.10">
    <property type="entry name" value="Periplasmic binding protein-like II"/>
    <property type="match status" value="1"/>
</dbReference>
<dbReference type="PROSITE" id="PS51257">
    <property type="entry name" value="PROKAR_LIPOPROTEIN"/>
    <property type="match status" value="1"/>
</dbReference>
<accession>A0ABS6ARH4</accession>
<dbReference type="Proteomes" id="UP000733379">
    <property type="component" value="Unassembled WGS sequence"/>
</dbReference>
<keyword evidence="2" id="KW-0732">Signal</keyword>
<reference evidence="4 5" key="1">
    <citation type="submission" date="2021-06" db="EMBL/GenBank/DDBJ databases">
        <title>Actinomycetes sequencing.</title>
        <authorList>
            <person name="Shan Q."/>
        </authorList>
    </citation>
    <scope>NUCLEOTIDE SEQUENCE [LARGE SCALE GENOMIC DNA]</scope>
    <source>
        <strain evidence="4 5">NEAU-G5</strain>
    </source>
</reference>
<dbReference type="InterPro" id="IPR039424">
    <property type="entry name" value="SBP_5"/>
</dbReference>
<proteinExistence type="predicted"/>
<evidence type="ECO:0000313" key="4">
    <source>
        <dbReference type="EMBL" id="MBU3060195.1"/>
    </source>
</evidence>
<name>A0ABS6ARH4_9NOCA</name>
<evidence type="ECO:0000256" key="2">
    <source>
        <dbReference type="SAM" id="SignalP"/>
    </source>
</evidence>
<comment type="caution">
    <text evidence="4">The sequence shown here is derived from an EMBL/GenBank/DDBJ whole genome shotgun (WGS) entry which is preliminary data.</text>
</comment>
<gene>
    <name evidence="4" type="ORF">KO481_01465</name>
</gene>
<sequence length="559" mass="60760">MKRRTFAKAVAAAAVSTAFSSAACSSGGNTPTGSTAIGTTNDINPRPPEQVREGGNLRLAITAFPSNWNVQSADGNDGEVADLVRWMMPRAYRADAAGQLTIDTDYFTDIKLTSTNPQQVVYTINPKAVWSDGTPITWEDLAATWQALNGRDKRYLIAITNGFDRVAKVERGVDDRQAVFTFSTPYADWRGQFAGNSILFPKSVTSAPDAFNHSLVDHISATAGPYVVQSTDRTQGRIVLARNPKWWGAAPKLGTVTYSVLDQSTWAAALQNNELDVARLANLNGIRLVRATPGVSIRHAPANLWRWITFNGAPGSILADPALRVAISKAIDRQTIANVTLNGLTDHPRVLNNHIFVEGQQGYQDNSAPVAYDPAAAARQLDALGWKLQGDVRVKDGRQLIIRDVMYNDPLWVQVAKMIQQDLAKVGAKLTLDTRPGQNYFTDVIIPGDFDASQYVLSGDAFVYNSIPQQFGFYPNNLQGNYGRIGSPQLNDLIDKTLTELDPAKAIALANQVDAQIFAEGHSLPLTQDPGNWGTRATLANIGAPGLASYDYTRIGFVQ</sequence>
<feature type="signal peptide" evidence="2">
    <location>
        <begin position="1"/>
        <end position="22"/>
    </location>
</feature>
<feature type="domain" description="Solute-binding protein family 5" evidence="3">
    <location>
        <begin position="113"/>
        <end position="462"/>
    </location>
</feature>
<protein>
    <submittedName>
        <fullName evidence="4">ABC transporter family substrate-binding protein</fullName>
    </submittedName>
</protein>
<organism evidence="4 5">
    <name type="scientific">Nocardia albiluteola</name>
    <dbReference type="NCBI Taxonomy" id="2842303"/>
    <lineage>
        <taxon>Bacteria</taxon>
        <taxon>Bacillati</taxon>
        <taxon>Actinomycetota</taxon>
        <taxon>Actinomycetes</taxon>
        <taxon>Mycobacteriales</taxon>
        <taxon>Nocardiaceae</taxon>
        <taxon>Nocardia</taxon>
    </lineage>
</organism>
<dbReference type="Gene3D" id="3.10.105.10">
    <property type="entry name" value="Dipeptide-binding Protein, Domain 3"/>
    <property type="match status" value="1"/>
</dbReference>
<feature type="chain" id="PRO_5046151327" evidence="2">
    <location>
        <begin position="23"/>
        <end position="559"/>
    </location>
</feature>
<dbReference type="InterPro" id="IPR000914">
    <property type="entry name" value="SBP_5_dom"/>
</dbReference>
<dbReference type="EMBL" id="JAHKNI010000001">
    <property type="protein sequence ID" value="MBU3060195.1"/>
    <property type="molecule type" value="Genomic_DNA"/>
</dbReference>
<feature type="region of interest" description="Disordered" evidence="1">
    <location>
        <begin position="22"/>
        <end position="47"/>
    </location>
</feature>
<feature type="compositionally biased region" description="Polar residues" evidence="1">
    <location>
        <begin position="24"/>
        <end position="43"/>
    </location>
</feature>
<evidence type="ECO:0000259" key="3">
    <source>
        <dbReference type="Pfam" id="PF00496"/>
    </source>
</evidence>
<evidence type="ECO:0000313" key="5">
    <source>
        <dbReference type="Proteomes" id="UP000733379"/>
    </source>
</evidence>
<dbReference type="Gene3D" id="3.90.76.10">
    <property type="entry name" value="Dipeptide-binding Protein, Domain 1"/>
    <property type="match status" value="1"/>
</dbReference>
<dbReference type="SUPFAM" id="SSF53850">
    <property type="entry name" value="Periplasmic binding protein-like II"/>
    <property type="match status" value="1"/>
</dbReference>
<dbReference type="CDD" id="cd08501">
    <property type="entry name" value="PBP2_Lpqw"/>
    <property type="match status" value="1"/>
</dbReference>
<dbReference type="PANTHER" id="PTHR30290:SF65">
    <property type="entry name" value="MONOACYL PHOSPHATIDYLINOSITOL TETRAMANNOSIDE-BINDING PROTEIN LPQW-RELATED"/>
    <property type="match status" value="1"/>
</dbReference>